<comment type="caution">
    <text evidence="2">The sequence shown here is derived from an EMBL/GenBank/DDBJ whole genome shotgun (WGS) entry which is preliminary data.</text>
</comment>
<comment type="similarity">
    <text evidence="1">Belongs to the bactofilin family.</text>
</comment>
<dbReference type="AlphaFoldDB" id="A0A0G0T796"/>
<dbReference type="InterPro" id="IPR007607">
    <property type="entry name" value="BacA/B"/>
</dbReference>
<dbReference type="EMBL" id="LBXO01000004">
    <property type="protein sequence ID" value="KKR33712.1"/>
    <property type="molecule type" value="Genomic_DNA"/>
</dbReference>
<organism evidence="2 3">
    <name type="scientific">Candidatus Falkowbacteria bacterium GW2011_GWF2_39_8</name>
    <dbReference type="NCBI Taxonomy" id="1618642"/>
    <lineage>
        <taxon>Bacteria</taxon>
        <taxon>Candidatus Falkowiibacteriota</taxon>
    </lineage>
</organism>
<proteinExistence type="inferred from homology"/>
<protein>
    <recommendedName>
        <fullName evidence="4">Integral membrane protein CcmA involved in cell shape determination</fullName>
    </recommendedName>
</protein>
<dbReference type="PANTHER" id="PTHR35024:SF4">
    <property type="entry name" value="POLYMER-FORMING CYTOSKELETAL PROTEIN"/>
    <property type="match status" value="1"/>
</dbReference>
<evidence type="ECO:0000256" key="1">
    <source>
        <dbReference type="ARBA" id="ARBA00044755"/>
    </source>
</evidence>
<dbReference type="Pfam" id="PF04519">
    <property type="entry name" value="Bactofilin"/>
    <property type="match status" value="1"/>
</dbReference>
<evidence type="ECO:0008006" key="4">
    <source>
        <dbReference type="Google" id="ProtNLM"/>
    </source>
</evidence>
<accession>A0A0G0T796</accession>
<gene>
    <name evidence="2" type="ORF">UT64_C0004G0019</name>
</gene>
<evidence type="ECO:0000313" key="2">
    <source>
        <dbReference type="EMBL" id="KKR33712.1"/>
    </source>
</evidence>
<name>A0A0G0T796_9BACT</name>
<evidence type="ECO:0000313" key="3">
    <source>
        <dbReference type="Proteomes" id="UP000034137"/>
    </source>
</evidence>
<dbReference type="PANTHER" id="PTHR35024">
    <property type="entry name" value="HYPOTHETICAL CYTOSOLIC PROTEIN"/>
    <property type="match status" value="1"/>
</dbReference>
<sequence>MFNKDEKIKIKDAETIIGPSVKVKGEFNGQGDIIIEGIFEGTLKTANALYVGDKAKVKADIEAKDARVGGEIIGNLKLRGYLEIGPVAKIFGDIEATSLSVAQGAIINGDIKMSHEKQPAAKNGKADETNE</sequence>
<dbReference type="Proteomes" id="UP000034137">
    <property type="component" value="Unassembled WGS sequence"/>
</dbReference>
<reference evidence="2 3" key="1">
    <citation type="journal article" date="2015" name="Nature">
        <title>rRNA introns, odd ribosomes, and small enigmatic genomes across a large radiation of phyla.</title>
        <authorList>
            <person name="Brown C.T."/>
            <person name="Hug L.A."/>
            <person name="Thomas B.C."/>
            <person name="Sharon I."/>
            <person name="Castelle C.J."/>
            <person name="Singh A."/>
            <person name="Wilkins M.J."/>
            <person name="Williams K.H."/>
            <person name="Banfield J.F."/>
        </authorList>
    </citation>
    <scope>NUCLEOTIDE SEQUENCE [LARGE SCALE GENOMIC DNA]</scope>
</reference>